<evidence type="ECO:0000313" key="7">
    <source>
        <dbReference type="EMBL" id="PRP77950.1"/>
    </source>
</evidence>
<dbReference type="InterPro" id="IPR019258">
    <property type="entry name" value="Mediator_Med4"/>
</dbReference>
<dbReference type="Pfam" id="PF10018">
    <property type="entry name" value="Med4"/>
    <property type="match status" value="1"/>
</dbReference>
<evidence type="ECO:0000313" key="8">
    <source>
        <dbReference type="Proteomes" id="UP000241769"/>
    </source>
</evidence>
<dbReference type="Proteomes" id="UP000241769">
    <property type="component" value="Unassembled WGS sequence"/>
</dbReference>
<dbReference type="EMBL" id="MDYQ01000250">
    <property type="protein sequence ID" value="PRP77950.1"/>
    <property type="molecule type" value="Genomic_DNA"/>
</dbReference>
<evidence type="ECO:0000256" key="1">
    <source>
        <dbReference type="ARBA" id="ARBA00004123"/>
    </source>
</evidence>
<comment type="subunit">
    <text evidence="6">Component of the Mediator complex.</text>
</comment>
<comment type="function">
    <text evidence="6">Component of the Mediator complex, a coactivator involved in the regulated transcription of nearly all RNA polymerase II-dependent genes. Mediator functions as a bridge to convey information from gene-specific regulatory proteins to the basal RNA polymerase II transcription machinery. Mediator is recruited to promoters by direct interactions with regulatory proteins and serves as a scaffold for the assembly of a functional preinitiation complex with RNA polymerase II and the general transcription factors.</text>
</comment>
<name>A0A2P6N1Z4_9EUKA</name>
<dbReference type="InParanoid" id="A0A2P6N1Z4"/>
<sequence length="173" mass="19711">MANTIRAQLHEILDEYSKLTLQIFSELSSGQAAAATDLMGKLIEKDKELNNAVKELKKHQEFQMKINQTIKDIEEKDKKITQVMQILRDAESILSAQVEEGRKQLKIREQSKQSAPFVDELVSYSHRISATTSAPPGWSDGQETFLYKFPAPMETEIRSGMLYSKEAEDLFKT</sequence>
<keyword evidence="3 6" id="KW-0805">Transcription regulation</keyword>
<keyword evidence="8" id="KW-1185">Reference proteome</keyword>
<evidence type="ECO:0000256" key="3">
    <source>
        <dbReference type="ARBA" id="ARBA00023015"/>
    </source>
</evidence>
<dbReference type="PANTHER" id="PTHR13208">
    <property type="entry name" value="MEDIATOR OF RNA POLYMERASE II TRANSCRIPTION SUBUNIT 4"/>
    <property type="match status" value="1"/>
</dbReference>
<organism evidence="7 8">
    <name type="scientific">Planoprotostelium fungivorum</name>
    <dbReference type="NCBI Taxonomy" id="1890364"/>
    <lineage>
        <taxon>Eukaryota</taxon>
        <taxon>Amoebozoa</taxon>
        <taxon>Evosea</taxon>
        <taxon>Variosea</taxon>
        <taxon>Cavosteliida</taxon>
        <taxon>Cavosteliaceae</taxon>
        <taxon>Planoprotostelium</taxon>
    </lineage>
</organism>
<comment type="similarity">
    <text evidence="2 6">Belongs to the Mediator complex subunit 4 family.</text>
</comment>
<proteinExistence type="inferred from homology"/>
<dbReference type="STRING" id="1890364.A0A2P6N1Z4"/>
<evidence type="ECO:0000256" key="5">
    <source>
        <dbReference type="ARBA" id="ARBA00023242"/>
    </source>
</evidence>
<evidence type="ECO:0000256" key="4">
    <source>
        <dbReference type="ARBA" id="ARBA00023163"/>
    </source>
</evidence>
<dbReference type="OrthoDB" id="20913at2759"/>
<comment type="caution">
    <text evidence="7">The sequence shown here is derived from an EMBL/GenBank/DDBJ whole genome shotgun (WGS) entry which is preliminary data.</text>
</comment>
<dbReference type="AlphaFoldDB" id="A0A2P6N1Z4"/>
<gene>
    <name evidence="6" type="primary">MED4</name>
    <name evidence="7" type="ORF">PROFUN_08484</name>
</gene>
<dbReference type="PANTHER" id="PTHR13208:SF2">
    <property type="entry name" value="MEDIATOR OF RNA POLYMERASE II TRANSCRIPTION SUBUNIT 4"/>
    <property type="match status" value="1"/>
</dbReference>
<dbReference type="GO" id="GO:0006357">
    <property type="term" value="P:regulation of transcription by RNA polymerase II"/>
    <property type="evidence" value="ECO:0007669"/>
    <property type="project" value="InterPro"/>
</dbReference>
<comment type="subcellular location">
    <subcellularLocation>
        <location evidence="1 6">Nucleus</location>
    </subcellularLocation>
</comment>
<protein>
    <recommendedName>
        <fullName evidence="6">Mediator of RNA polymerase II transcription subunit 4</fullName>
    </recommendedName>
    <alternativeName>
        <fullName evidence="6">Mediator complex subunit 4</fullName>
    </alternativeName>
</protein>
<dbReference type="GO" id="GO:0003712">
    <property type="term" value="F:transcription coregulator activity"/>
    <property type="evidence" value="ECO:0007669"/>
    <property type="project" value="InterPro"/>
</dbReference>
<accession>A0A2P6N1Z4</accession>
<dbReference type="GO" id="GO:0016592">
    <property type="term" value="C:mediator complex"/>
    <property type="evidence" value="ECO:0007669"/>
    <property type="project" value="InterPro"/>
</dbReference>
<evidence type="ECO:0000256" key="2">
    <source>
        <dbReference type="ARBA" id="ARBA00009626"/>
    </source>
</evidence>
<keyword evidence="4 6" id="KW-0804">Transcription</keyword>
<keyword evidence="5 6" id="KW-0539">Nucleus</keyword>
<dbReference type="GO" id="GO:0070847">
    <property type="term" value="C:core mediator complex"/>
    <property type="evidence" value="ECO:0007669"/>
    <property type="project" value="TreeGrafter"/>
</dbReference>
<keyword evidence="6" id="KW-0010">Activator</keyword>
<reference evidence="7 8" key="1">
    <citation type="journal article" date="2018" name="Genome Biol. Evol.">
        <title>Multiple Roots of Fruiting Body Formation in Amoebozoa.</title>
        <authorList>
            <person name="Hillmann F."/>
            <person name="Forbes G."/>
            <person name="Novohradska S."/>
            <person name="Ferling I."/>
            <person name="Riege K."/>
            <person name="Groth M."/>
            <person name="Westermann M."/>
            <person name="Marz M."/>
            <person name="Spaller T."/>
            <person name="Winckler T."/>
            <person name="Schaap P."/>
            <person name="Glockner G."/>
        </authorList>
    </citation>
    <scope>NUCLEOTIDE SEQUENCE [LARGE SCALE GENOMIC DNA]</scope>
    <source>
        <strain evidence="7 8">Jena</strain>
    </source>
</reference>
<evidence type="ECO:0000256" key="6">
    <source>
        <dbReference type="RuleBase" id="RU364141"/>
    </source>
</evidence>